<dbReference type="Gene3D" id="3.40.630.30">
    <property type="match status" value="1"/>
</dbReference>
<dbReference type="EMBL" id="QQXL01000004">
    <property type="protein sequence ID" value="RKW70379.1"/>
    <property type="molecule type" value="Genomic_DNA"/>
</dbReference>
<dbReference type="RefSeq" id="WP_121485032.1">
    <property type="nucleotide sequence ID" value="NZ_QQXL01000004.1"/>
</dbReference>
<comment type="caution">
    <text evidence="1">The sequence shown here is derived from an EMBL/GenBank/DDBJ whole genome shotgun (WGS) entry which is preliminary data.</text>
</comment>
<organism evidence="1 2">
    <name type="scientific">Galactobacter caseinivorans</name>
    <dbReference type="NCBI Taxonomy" id="2676123"/>
    <lineage>
        <taxon>Bacteria</taxon>
        <taxon>Bacillati</taxon>
        <taxon>Actinomycetota</taxon>
        <taxon>Actinomycetes</taxon>
        <taxon>Micrococcales</taxon>
        <taxon>Micrococcaceae</taxon>
        <taxon>Galactobacter</taxon>
    </lineage>
</organism>
<gene>
    <name evidence="1" type="ORF">DWQ67_07760</name>
</gene>
<keyword evidence="2" id="KW-1185">Reference proteome</keyword>
<dbReference type="SUPFAM" id="SSF55729">
    <property type="entry name" value="Acyl-CoA N-acyltransferases (Nat)"/>
    <property type="match status" value="1"/>
</dbReference>
<keyword evidence="1" id="KW-0808">Transferase</keyword>
<dbReference type="InterPro" id="IPR027365">
    <property type="entry name" value="GNAT_acetyltra_YdfB-like"/>
</dbReference>
<evidence type="ECO:0000313" key="1">
    <source>
        <dbReference type="EMBL" id="RKW70379.1"/>
    </source>
</evidence>
<reference evidence="1 2" key="1">
    <citation type="submission" date="2018-07" db="EMBL/GenBank/DDBJ databases">
        <title>Arthrobacter sp. nov., isolated from raw cow's milk with high bacterial count.</title>
        <authorList>
            <person name="Hahne J."/>
            <person name="Isele D."/>
            <person name="Lipski A."/>
        </authorList>
    </citation>
    <scope>NUCLEOTIDE SEQUENCE [LARGE SCALE GENOMIC DNA]</scope>
    <source>
        <strain evidence="1 2">JZ R-183</strain>
    </source>
</reference>
<proteinExistence type="predicted"/>
<evidence type="ECO:0000313" key="2">
    <source>
        <dbReference type="Proteomes" id="UP000273119"/>
    </source>
</evidence>
<protein>
    <submittedName>
        <fullName evidence="1">GNAT family N-acetyltransferase</fullName>
    </submittedName>
</protein>
<dbReference type="AlphaFoldDB" id="A0A496PIS2"/>
<name>A0A496PIS2_9MICC</name>
<dbReference type="InterPro" id="IPR016181">
    <property type="entry name" value="Acyl_CoA_acyltransferase"/>
</dbReference>
<accession>A0A496PIS2</accession>
<dbReference type="Proteomes" id="UP000273119">
    <property type="component" value="Unassembled WGS sequence"/>
</dbReference>
<sequence length="236" mass="24548">MCKASEAQDRLPAHLEARIRRVWLEALGASGLVADGGIEFVERDDLDAVVSVALFGTRLVAAPPDLMRRLRRLDPEQLLDARVVASALGPAAVPIGTATLSYLAVAPPPGSRETSTATATDLTAVRTACTEEEDDESGVGGMPHAWASTAAGSGATVAVSGFDPWHSEIAQLGVLTHPEHRGGDHAYSAASAAVSAALERGLIPQWRSRTDNESSHRLAARLGFITVGAQCAVALG</sequence>
<dbReference type="Pfam" id="PF12746">
    <property type="entry name" value="GNAT_acetyltran"/>
    <property type="match status" value="1"/>
</dbReference>
<dbReference type="GO" id="GO:0016740">
    <property type="term" value="F:transferase activity"/>
    <property type="evidence" value="ECO:0007669"/>
    <property type="project" value="UniProtKB-KW"/>
</dbReference>